<evidence type="ECO:0000259" key="3">
    <source>
        <dbReference type="PROSITE" id="PS50191"/>
    </source>
</evidence>
<feature type="compositionally biased region" description="Low complexity" evidence="2">
    <location>
        <begin position="204"/>
        <end position="230"/>
    </location>
</feature>
<protein>
    <recommendedName>
        <fullName evidence="3">CRAL-TRIO domain-containing protein</fullName>
    </recommendedName>
</protein>
<feature type="region of interest" description="Disordered" evidence="2">
    <location>
        <begin position="105"/>
        <end position="127"/>
    </location>
</feature>
<dbReference type="Pfam" id="PF13716">
    <property type="entry name" value="CRAL_TRIO_2"/>
    <property type="match status" value="1"/>
</dbReference>
<feature type="region of interest" description="Disordered" evidence="2">
    <location>
        <begin position="197"/>
        <end position="285"/>
    </location>
</feature>
<dbReference type="SUPFAM" id="SSF52087">
    <property type="entry name" value="CRAL/TRIO domain"/>
    <property type="match status" value="1"/>
</dbReference>
<evidence type="ECO:0000256" key="2">
    <source>
        <dbReference type="SAM" id="MobiDB-lite"/>
    </source>
</evidence>
<keyword evidence="1" id="KW-0175">Coiled coil</keyword>
<dbReference type="InterPro" id="IPR022181">
    <property type="entry name" value="Bcl2-/adenovirus-E1B"/>
</dbReference>
<gene>
    <name evidence="4" type="ORF">ODALV1_LOCUS13442</name>
</gene>
<organism evidence="4 5">
    <name type="scientific">Orchesella dallaii</name>
    <dbReference type="NCBI Taxonomy" id="48710"/>
    <lineage>
        <taxon>Eukaryota</taxon>
        <taxon>Metazoa</taxon>
        <taxon>Ecdysozoa</taxon>
        <taxon>Arthropoda</taxon>
        <taxon>Hexapoda</taxon>
        <taxon>Collembola</taxon>
        <taxon>Entomobryomorpha</taxon>
        <taxon>Entomobryoidea</taxon>
        <taxon>Orchesellidae</taxon>
        <taxon>Orchesellinae</taxon>
        <taxon>Orchesella</taxon>
    </lineage>
</organism>
<dbReference type="PANTHER" id="PTHR45808:SF2">
    <property type="entry name" value="RHO GTPASE-ACTIVATING PROTEIN 68F"/>
    <property type="match status" value="1"/>
</dbReference>
<dbReference type="CDD" id="cd00170">
    <property type="entry name" value="SEC14"/>
    <property type="match status" value="1"/>
</dbReference>
<feature type="region of interest" description="Disordered" evidence="2">
    <location>
        <begin position="460"/>
        <end position="626"/>
    </location>
</feature>
<feature type="compositionally biased region" description="Polar residues" evidence="2">
    <location>
        <begin position="510"/>
        <end position="520"/>
    </location>
</feature>
<feature type="compositionally biased region" description="Low complexity" evidence="2">
    <location>
        <begin position="488"/>
        <end position="498"/>
    </location>
</feature>
<reference evidence="4 5" key="1">
    <citation type="submission" date="2024-08" db="EMBL/GenBank/DDBJ databases">
        <authorList>
            <person name="Cucini C."/>
            <person name="Frati F."/>
        </authorList>
    </citation>
    <scope>NUCLEOTIDE SEQUENCE [LARGE SCALE GENOMIC DNA]</scope>
</reference>
<keyword evidence="5" id="KW-1185">Reference proteome</keyword>
<feature type="domain" description="CRAL-TRIO" evidence="3">
    <location>
        <begin position="821"/>
        <end position="983"/>
    </location>
</feature>
<feature type="compositionally biased region" description="Acidic residues" evidence="2">
    <location>
        <begin position="602"/>
        <end position="613"/>
    </location>
</feature>
<evidence type="ECO:0000313" key="4">
    <source>
        <dbReference type="EMBL" id="CAL8109518.1"/>
    </source>
</evidence>
<proteinExistence type="predicted"/>
<dbReference type="PANTHER" id="PTHR45808">
    <property type="entry name" value="RHO GTPASE-ACTIVATING PROTEIN 68F"/>
    <property type="match status" value="1"/>
</dbReference>
<dbReference type="EMBL" id="CAXLJM020000041">
    <property type="protein sequence ID" value="CAL8109518.1"/>
    <property type="molecule type" value="Genomic_DNA"/>
</dbReference>
<evidence type="ECO:0000313" key="5">
    <source>
        <dbReference type="Proteomes" id="UP001642540"/>
    </source>
</evidence>
<dbReference type="Proteomes" id="UP001642540">
    <property type="component" value="Unassembled WGS sequence"/>
</dbReference>
<dbReference type="Pfam" id="PF12496">
    <property type="entry name" value="BNIP2"/>
    <property type="match status" value="1"/>
</dbReference>
<sequence>MDETTTLHLPPGAEYVPSIIDLPKSPSQLKIIKGAGFLPTEEPGAISEDESSISSCAALLDLNIHNGDVRLKKRDSKKVVSESSEKLNKPNFIVPSIVFDVSDVLSNDESGENGDDESSLGTLNGDCGDDSILQIEDSGQLDDYLEDFILPMSHESVMSRQLSFRRKVQKQLETAAAERAVLELDRFEAMLSTYDEEDEYREMNSSSPKVNNSRSNNSNMDSLSSISTSSTPTGDDNRPVPKSRAKSMPNGNNNGAFLLNVSNSSNHLNNSSHSRTGSYGSPKGFPNGVGMDVDFDTSSGAPSLSLDIDAIVKENAPNLMGGDSRKNSSATDVTIPEHGPEESMSSYYLPQPTLEKLYAVYESSNFNNIYCLSGELKDILTPVEIEEIVANKDHLEKFIDPNVIAALSWSINEASLPYIPPGNNNSSSNVEQQNKLNVEKQGGETESSLERTDLTMIENSLKPGSKSSSMSNGFHSDASTSEDDMQSNDDAASSTSSSRLEVPNDEDNDQLNGDCNSANSKKMVPVKDKYSESTEDVDNSTRKDSEKKEFQRGTPMTNSFRRKISVGRDTPKSPSRICYSPDGSSSVKRGNSQESLETDLGVCEDDWEEDEDENISRNSKSPSSGVVLVRRDSKRFSFKNKDGQVERVVEGLFVESKNPNPNGTLRRIRAPLNLTEDIGDDGLESPEGSSLVEVKEQENEVKSPKVHKKRITVDDKILSVISTDLDDNSAATDCTQSDVFHSIINTLRDDDATMKSDGDEVDDITLDIDTPDDMEDSILEQLDSLSAQPRDLIQEYSAEEELEDARRWKSFKVGPNDIQIDLKAIHPYRRVLSHGGYFDAEKNIAIILFSGCYLPDRSRKEYTYLMDHLFLYVLSTLEELVVDDYILVYLHGATPKSCMPTFSWLKRCYQLIDRRLKKNLKALYLVHPTFWLRTVVALTKPFVSTKFSRKVQFVNTLSDLCLEIPTEHLVIPDRVLQYDFDLKVDDLKRRKIMS</sequence>
<comment type="caution">
    <text evidence="4">The sequence shown here is derived from an EMBL/GenBank/DDBJ whole genome shotgun (WGS) entry which is preliminary data.</text>
</comment>
<name>A0ABP1QSW6_9HEXA</name>
<feature type="compositionally biased region" description="Polar residues" evidence="2">
    <location>
        <begin position="582"/>
        <end position="595"/>
    </location>
</feature>
<feature type="compositionally biased region" description="Low complexity" evidence="2">
    <location>
        <begin position="460"/>
        <end position="476"/>
    </location>
</feature>
<feature type="coiled-coil region" evidence="1">
    <location>
        <begin position="165"/>
        <end position="197"/>
    </location>
</feature>
<dbReference type="Gene3D" id="3.40.525.10">
    <property type="entry name" value="CRAL-TRIO lipid binding domain"/>
    <property type="match status" value="1"/>
</dbReference>
<feature type="compositionally biased region" description="Basic and acidic residues" evidence="2">
    <location>
        <begin position="539"/>
        <end position="551"/>
    </location>
</feature>
<dbReference type="PROSITE" id="PS50191">
    <property type="entry name" value="CRAL_TRIO"/>
    <property type="match status" value="1"/>
</dbReference>
<dbReference type="InterPro" id="IPR001251">
    <property type="entry name" value="CRAL-TRIO_dom"/>
</dbReference>
<dbReference type="InterPro" id="IPR036865">
    <property type="entry name" value="CRAL-TRIO_dom_sf"/>
</dbReference>
<evidence type="ECO:0000256" key="1">
    <source>
        <dbReference type="SAM" id="Coils"/>
    </source>
</evidence>
<feature type="compositionally biased region" description="Acidic residues" evidence="2">
    <location>
        <begin position="109"/>
        <end position="118"/>
    </location>
</feature>
<feature type="compositionally biased region" description="Low complexity" evidence="2">
    <location>
        <begin position="258"/>
        <end position="274"/>
    </location>
</feature>
<accession>A0ABP1QSW6</accession>